<organism evidence="1">
    <name type="scientific">mine drainage metagenome</name>
    <dbReference type="NCBI Taxonomy" id="410659"/>
    <lineage>
        <taxon>unclassified sequences</taxon>
        <taxon>metagenomes</taxon>
        <taxon>ecological metagenomes</taxon>
    </lineage>
</organism>
<proteinExistence type="predicted"/>
<sequence length="197" mass="20926">MYCVTFVSVAPRLAMAVSSTGFATPSVTRPNPAWSLLNAAGISWWSRMAFQASQLVRNCVHSAGRCPANPASNVRRAFTKSPSVVAICEVKPSRCAEVDVSEAPASATSIRALISSWCTTLSGANTWVWTVSSSLALVERVCNEETARAPVPRLTTASSPSSPRILLRIPRLPIQPATVRLPRTGLVVADIAASSHP</sequence>
<gene>
    <name evidence="1" type="ORF">GALL_500340</name>
</gene>
<protein>
    <submittedName>
        <fullName evidence="1">Uncharacterized protein</fullName>
    </submittedName>
</protein>
<comment type="caution">
    <text evidence="1">The sequence shown here is derived from an EMBL/GenBank/DDBJ whole genome shotgun (WGS) entry which is preliminary data.</text>
</comment>
<name>A0A1J5PXM9_9ZZZZ</name>
<accession>A0A1J5PXM9</accession>
<dbReference type="AlphaFoldDB" id="A0A1J5PXM9"/>
<evidence type="ECO:0000313" key="1">
    <source>
        <dbReference type="EMBL" id="OIQ68373.1"/>
    </source>
</evidence>
<dbReference type="EMBL" id="MLJW01005348">
    <property type="protein sequence ID" value="OIQ68373.1"/>
    <property type="molecule type" value="Genomic_DNA"/>
</dbReference>
<reference evidence="1" key="1">
    <citation type="submission" date="2016-10" db="EMBL/GenBank/DDBJ databases">
        <title>Sequence of Gallionella enrichment culture.</title>
        <authorList>
            <person name="Poehlein A."/>
            <person name="Muehling M."/>
            <person name="Daniel R."/>
        </authorList>
    </citation>
    <scope>NUCLEOTIDE SEQUENCE</scope>
</reference>